<keyword evidence="14" id="KW-0732">Signal</keyword>
<evidence type="ECO:0000256" key="12">
    <source>
        <dbReference type="ARBA" id="ARBA00038805"/>
    </source>
</evidence>
<evidence type="ECO:0000256" key="7">
    <source>
        <dbReference type="ARBA" id="ARBA00023065"/>
    </source>
</evidence>
<dbReference type="GO" id="GO:0046933">
    <property type="term" value="F:proton-transporting ATP synthase activity, rotational mechanism"/>
    <property type="evidence" value="ECO:0007669"/>
    <property type="project" value="InterPro"/>
</dbReference>
<protein>
    <recommendedName>
        <fullName evidence="13">ATP synthase gamma chain, chloroplastic</fullName>
    </recommendedName>
    <alternativeName>
        <fullName evidence="11">F-ATPase gamma subunit</fullName>
    </alternativeName>
</protein>
<dbReference type="Gene3D" id="3.40.1380.10">
    <property type="match status" value="1"/>
</dbReference>
<comment type="subunit">
    <text evidence="12">F-type ATPases have 2 components, CF(1) - the catalytic core - and CF(0) - the membrane proton channel. CF(1) has five subunits: alpha(3), beta(3), gamma(1), delta(1), epsilon(1). CF(0) has four main subunits: a, b, b' and c.</text>
</comment>
<feature type="chain" id="PRO_5031504202" description="ATP synthase gamma chain, chloroplastic" evidence="14">
    <location>
        <begin position="16"/>
        <end position="367"/>
    </location>
</feature>
<dbReference type="NCBIfam" id="NF004145">
    <property type="entry name" value="PRK05621.1-2"/>
    <property type="match status" value="1"/>
</dbReference>
<evidence type="ECO:0000313" key="15">
    <source>
        <dbReference type="EMBL" id="CAE0458692.1"/>
    </source>
</evidence>
<comment type="similarity">
    <text evidence="3">Belongs to the ATPase gamma chain family.</text>
</comment>
<dbReference type="AlphaFoldDB" id="A0A7S3V5U7"/>
<keyword evidence="10" id="KW-0066">ATP synthesis</keyword>
<evidence type="ECO:0000256" key="14">
    <source>
        <dbReference type="SAM" id="SignalP"/>
    </source>
</evidence>
<keyword evidence="8" id="KW-0472">Membrane</keyword>
<evidence type="ECO:0000256" key="13">
    <source>
        <dbReference type="ARBA" id="ARBA00072089"/>
    </source>
</evidence>
<evidence type="ECO:0000256" key="2">
    <source>
        <dbReference type="ARBA" id="ARBA00004525"/>
    </source>
</evidence>
<sequence length="367" mass="39677">MKLLCIASLLTSAAAFTSSGAAFTTQSHSVGERSVNMPVGASHRTRTNTIVMDGKANAIRDRISTVKNTKKITMAMKLVAAAKVRRAQDAVLATRPFSETLQSVFGGLVERMGGDTADIPLLTQREVKKVTICCITGDRGLCGGYNSFMIKKAEARFQELKAAGLDVDMVLIGKKGISYFTNRDYPIRAQFECGQNPNSKEALAISEELLNTYLSGETDTIELLYTKFVSLIASVPSVRTLVPFSASEITNKGDEVFQLTSSSGDFEVERTELDAAAPQEFPNDMIFEQDPTQIVNSILPLYLNGQILRTMQESVAAELAARMASMQAASDNAGALEKDLSMQYNRARQASVTAEILEIVAGASALE</sequence>
<evidence type="ECO:0000256" key="11">
    <source>
        <dbReference type="ARBA" id="ARBA00031066"/>
    </source>
</evidence>
<dbReference type="SUPFAM" id="SSF52943">
    <property type="entry name" value="ATP synthase (F1-ATPase), gamma subunit"/>
    <property type="match status" value="1"/>
</dbReference>
<dbReference type="FunFam" id="1.10.287.80:FF:000003">
    <property type="entry name" value="ATP synthase gamma chain, chloroplastic"/>
    <property type="match status" value="1"/>
</dbReference>
<dbReference type="InterPro" id="IPR035968">
    <property type="entry name" value="ATP_synth_F1_ATPase_gsu"/>
</dbReference>
<dbReference type="PRINTS" id="PR00126">
    <property type="entry name" value="ATPASEGAMMA"/>
</dbReference>
<dbReference type="PROSITE" id="PS00153">
    <property type="entry name" value="ATPASE_GAMMA"/>
    <property type="match status" value="1"/>
</dbReference>
<name>A0A7S3V5U7_9STRA</name>
<dbReference type="PANTHER" id="PTHR11693:SF41">
    <property type="entry name" value="ATP SYNTHASE GAMMA CHAIN, CHLOROPLASTIC"/>
    <property type="match status" value="1"/>
</dbReference>
<evidence type="ECO:0000256" key="8">
    <source>
        <dbReference type="ARBA" id="ARBA00023136"/>
    </source>
</evidence>
<dbReference type="Gene3D" id="1.10.287.80">
    <property type="entry name" value="ATP synthase, gamma subunit, helix hairpin domain"/>
    <property type="match status" value="2"/>
</dbReference>
<organism evidence="15">
    <name type="scientific">Chaetoceros debilis</name>
    <dbReference type="NCBI Taxonomy" id="122233"/>
    <lineage>
        <taxon>Eukaryota</taxon>
        <taxon>Sar</taxon>
        <taxon>Stramenopiles</taxon>
        <taxon>Ochrophyta</taxon>
        <taxon>Bacillariophyta</taxon>
        <taxon>Coscinodiscophyceae</taxon>
        <taxon>Chaetocerotophycidae</taxon>
        <taxon>Chaetocerotales</taxon>
        <taxon>Chaetocerotaceae</taxon>
        <taxon>Chaetoceros</taxon>
    </lineage>
</organism>
<evidence type="ECO:0000256" key="1">
    <source>
        <dbReference type="ARBA" id="ARBA00003456"/>
    </source>
</evidence>
<feature type="signal peptide" evidence="14">
    <location>
        <begin position="1"/>
        <end position="15"/>
    </location>
</feature>
<dbReference type="EMBL" id="HBIO01005065">
    <property type="protein sequence ID" value="CAE0458692.1"/>
    <property type="molecule type" value="Transcribed_RNA"/>
</dbReference>
<comment type="function">
    <text evidence="1">Produces ATP from ADP in the presence of a proton gradient across the membrane. The gamma chain is believed to be important in regulating ATPase activity and the flow of protons through the CF(0) complex.</text>
</comment>
<evidence type="ECO:0000256" key="6">
    <source>
        <dbReference type="ARBA" id="ARBA00022946"/>
    </source>
</evidence>
<evidence type="ECO:0000256" key="3">
    <source>
        <dbReference type="ARBA" id="ARBA00007681"/>
    </source>
</evidence>
<evidence type="ECO:0000256" key="9">
    <source>
        <dbReference type="ARBA" id="ARBA00023196"/>
    </source>
</evidence>
<dbReference type="GO" id="GO:0045259">
    <property type="term" value="C:proton-transporting ATP synthase complex"/>
    <property type="evidence" value="ECO:0007669"/>
    <property type="project" value="UniProtKB-KW"/>
</dbReference>
<evidence type="ECO:0000256" key="4">
    <source>
        <dbReference type="ARBA" id="ARBA00022448"/>
    </source>
</evidence>
<dbReference type="HAMAP" id="MF_00815">
    <property type="entry name" value="ATP_synth_gamma_bact"/>
    <property type="match status" value="1"/>
</dbReference>
<dbReference type="Pfam" id="PF00231">
    <property type="entry name" value="ATP-synt"/>
    <property type="match status" value="1"/>
</dbReference>
<comment type="subcellular location">
    <subcellularLocation>
        <location evidence="2">Plastid</location>
        <location evidence="2">Chloroplast thylakoid membrane</location>
        <topology evidence="2">Peripheral membrane protein</topology>
    </subcellularLocation>
</comment>
<dbReference type="CDD" id="cd12151">
    <property type="entry name" value="F1-ATPase_gamma"/>
    <property type="match status" value="1"/>
</dbReference>
<keyword evidence="5" id="KW-0375">Hydrogen ion transport</keyword>
<evidence type="ECO:0000256" key="5">
    <source>
        <dbReference type="ARBA" id="ARBA00022781"/>
    </source>
</evidence>
<dbReference type="GO" id="GO:0009535">
    <property type="term" value="C:chloroplast thylakoid membrane"/>
    <property type="evidence" value="ECO:0007669"/>
    <property type="project" value="UniProtKB-SubCell"/>
</dbReference>
<keyword evidence="7" id="KW-0406">Ion transport</keyword>
<reference evidence="15" key="1">
    <citation type="submission" date="2021-01" db="EMBL/GenBank/DDBJ databases">
        <authorList>
            <person name="Corre E."/>
            <person name="Pelletier E."/>
            <person name="Niang G."/>
            <person name="Scheremetjew M."/>
            <person name="Finn R."/>
            <person name="Kale V."/>
            <person name="Holt S."/>
            <person name="Cochrane G."/>
            <person name="Meng A."/>
            <person name="Brown T."/>
            <person name="Cohen L."/>
        </authorList>
    </citation>
    <scope>NUCLEOTIDE SEQUENCE</scope>
    <source>
        <strain evidence="15">MM31A-1</strain>
    </source>
</reference>
<dbReference type="InterPro" id="IPR000131">
    <property type="entry name" value="ATP_synth_F1_gsu"/>
</dbReference>
<dbReference type="NCBIfam" id="TIGR01146">
    <property type="entry name" value="ATPsyn_F1gamma"/>
    <property type="match status" value="1"/>
</dbReference>
<keyword evidence="6" id="KW-0809">Transit peptide</keyword>
<gene>
    <name evidence="15" type="ORF">CDEB00056_LOCUS3533</name>
</gene>
<dbReference type="PANTHER" id="PTHR11693">
    <property type="entry name" value="ATP SYNTHASE GAMMA CHAIN"/>
    <property type="match status" value="1"/>
</dbReference>
<keyword evidence="9" id="KW-0139">CF(1)</keyword>
<accession>A0A7S3V5U7</accession>
<evidence type="ECO:0000256" key="10">
    <source>
        <dbReference type="ARBA" id="ARBA00023310"/>
    </source>
</evidence>
<dbReference type="FunFam" id="3.40.1380.10:FF:000006">
    <property type="entry name" value="ATP synthase gamma chain"/>
    <property type="match status" value="1"/>
</dbReference>
<dbReference type="InterPro" id="IPR023632">
    <property type="entry name" value="ATP_synth_F1_gsu_CS"/>
</dbReference>
<proteinExistence type="inferred from homology"/>
<keyword evidence="4" id="KW-0813">Transport</keyword>